<reference evidence="2 3" key="1">
    <citation type="journal article" date="2020" name="mSystems">
        <title>Defining Genomic and Predicted Metabolic Features of the Acetobacterium Genus.</title>
        <authorList>
            <person name="Ross D.E."/>
            <person name="Marshall C.W."/>
            <person name="Gulliver D."/>
            <person name="May H.D."/>
            <person name="Norman R.S."/>
        </authorList>
    </citation>
    <scope>NUCLEOTIDE SEQUENCE [LARGE SCALE GENOMIC DNA]</scope>
    <source>
        <strain evidence="2 3">DSM 8238</strain>
    </source>
</reference>
<keyword evidence="3" id="KW-1185">Reference proteome</keyword>
<dbReference type="PANTHER" id="PTHR36966:SF1">
    <property type="entry name" value="REP-ASSOCIATED TYROSINE TRANSPOSASE"/>
    <property type="match status" value="1"/>
</dbReference>
<sequence length="157" mass="18576">MEHKKRKKIRLKTYNYSQNGCYFITICTKDREHLLCLNDTILDENAKFILSEIGNAVKIAIENIEAVYDGVDVIEYVIMPNHIHLILRLNKTADISVSGIVRQTKGLVTKKAGFPVWQKSFYDHVIRNENDYYEIVRYIQMNPLKWQNDRYYDTKIE</sequence>
<dbReference type="EMBL" id="WJBC01000051">
    <property type="protein sequence ID" value="MBC3805683.1"/>
    <property type="molecule type" value="Genomic_DNA"/>
</dbReference>
<accession>A0ABR6WYH9</accession>
<proteinExistence type="predicted"/>
<evidence type="ECO:0000313" key="3">
    <source>
        <dbReference type="Proteomes" id="UP000603234"/>
    </source>
</evidence>
<feature type="domain" description="Transposase IS200-like" evidence="1">
    <location>
        <begin position="17"/>
        <end position="142"/>
    </location>
</feature>
<dbReference type="PANTHER" id="PTHR36966">
    <property type="entry name" value="REP-ASSOCIATED TYROSINE TRANSPOSASE"/>
    <property type="match status" value="1"/>
</dbReference>
<comment type="caution">
    <text evidence="2">The sequence shown here is derived from an EMBL/GenBank/DDBJ whole genome shotgun (WGS) entry which is preliminary data.</text>
</comment>
<evidence type="ECO:0000313" key="2">
    <source>
        <dbReference type="EMBL" id="MBC3805683.1"/>
    </source>
</evidence>
<organism evidence="2 3">
    <name type="scientific">Acetobacterium fimetarium</name>
    <dbReference type="NCBI Taxonomy" id="52691"/>
    <lineage>
        <taxon>Bacteria</taxon>
        <taxon>Bacillati</taxon>
        <taxon>Bacillota</taxon>
        <taxon>Clostridia</taxon>
        <taxon>Eubacteriales</taxon>
        <taxon>Eubacteriaceae</taxon>
        <taxon>Acetobacterium</taxon>
    </lineage>
</organism>
<dbReference type="Proteomes" id="UP000603234">
    <property type="component" value="Unassembled WGS sequence"/>
</dbReference>
<dbReference type="InterPro" id="IPR002686">
    <property type="entry name" value="Transposase_17"/>
</dbReference>
<dbReference type="Gene3D" id="3.30.70.1290">
    <property type="entry name" value="Transposase IS200-like"/>
    <property type="match status" value="1"/>
</dbReference>
<dbReference type="InterPro" id="IPR052715">
    <property type="entry name" value="RAYT_transposase"/>
</dbReference>
<protein>
    <submittedName>
        <fullName evidence="2">Transposase</fullName>
    </submittedName>
</protein>
<dbReference type="InterPro" id="IPR036515">
    <property type="entry name" value="Transposase_17_sf"/>
</dbReference>
<dbReference type="SUPFAM" id="SSF143422">
    <property type="entry name" value="Transposase IS200-like"/>
    <property type="match status" value="1"/>
</dbReference>
<dbReference type="SMART" id="SM01321">
    <property type="entry name" value="Y1_Tnp"/>
    <property type="match status" value="1"/>
</dbReference>
<name>A0ABR6WYH9_9FIRM</name>
<evidence type="ECO:0000259" key="1">
    <source>
        <dbReference type="SMART" id="SM01321"/>
    </source>
</evidence>
<gene>
    <name evidence="2" type="ORF">GH808_14840</name>
</gene>
<dbReference type="RefSeq" id="WP_186843568.1">
    <property type="nucleotide sequence ID" value="NZ_WJBC01000051.1"/>
</dbReference>